<keyword evidence="10" id="KW-1185">Reference proteome</keyword>
<dbReference type="SUPFAM" id="SSF144083">
    <property type="entry name" value="Magnesium transport protein CorA, transmembrane region"/>
    <property type="match status" value="1"/>
</dbReference>
<name>A0ABT0UC61_9BACT</name>
<keyword evidence="3 8" id="KW-0813">Transport</keyword>
<protein>
    <recommendedName>
        <fullName evidence="8">Magnesium transport protein CorA</fullName>
    </recommendedName>
</protein>
<dbReference type="Pfam" id="PF01544">
    <property type="entry name" value="CorA"/>
    <property type="match status" value="1"/>
</dbReference>
<comment type="similarity">
    <text evidence="2 8">Belongs to the CorA metal ion transporter (MIT) (TC 1.A.35) family.</text>
</comment>
<feature type="transmembrane region" description="Helical" evidence="8">
    <location>
        <begin position="312"/>
        <end position="333"/>
    </location>
</feature>
<dbReference type="PANTHER" id="PTHR46494">
    <property type="entry name" value="CORA FAMILY METAL ION TRANSPORTER (EUROFUNG)"/>
    <property type="match status" value="1"/>
</dbReference>
<comment type="function">
    <text evidence="8">Mediates influx of magnesium ions.</text>
</comment>
<keyword evidence="6 8" id="KW-1133">Transmembrane helix</keyword>
<dbReference type="Gene3D" id="1.20.58.340">
    <property type="entry name" value="Magnesium transport protein CorA, transmembrane region"/>
    <property type="match status" value="2"/>
</dbReference>
<dbReference type="Gene3D" id="3.30.460.20">
    <property type="entry name" value="CorA soluble domain-like"/>
    <property type="match status" value="1"/>
</dbReference>
<keyword evidence="5 8" id="KW-0812">Transmembrane</keyword>
<dbReference type="RefSeq" id="WP_250932246.1">
    <property type="nucleotide sequence ID" value="NZ_JAMQBK010000083.1"/>
</dbReference>
<dbReference type="InterPro" id="IPR004488">
    <property type="entry name" value="Mg/Co-transport_prot_CorA"/>
</dbReference>
<feature type="transmembrane region" description="Helical" evidence="8">
    <location>
        <begin position="353"/>
        <end position="374"/>
    </location>
</feature>
<evidence type="ECO:0000313" key="10">
    <source>
        <dbReference type="Proteomes" id="UP001202961"/>
    </source>
</evidence>
<dbReference type="SUPFAM" id="SSF143865">
    <property type="entry name" value="CorA soluble domain-like"/>
    <property type="match status" value="1"/>
</dbReference>
<keyword evidence="8" id="KW-0460">Magnesium</keyword>
<dbReference type="InterPro" id="IPR045861">
    <property type="entry name" value="CorA_cytoplasmic_dom"/>
</dbReference>
<evidence type="ECO:0000256" key="4">
    <source>
        <dbReference type="ARBA" id="ARBA00022475"/>
    </source>
</evidence>
<evidence type="ECO:0000256" key="5">
    <source>
        <dbReference type="ARBA" id="ARBA00022692"/>
    </source>
</evidence>
<comment type="caution">
    <text evidence="9">The sequence shown here is derived from an EMBL/GenBank/DDBJ whole genome shotgun (WGS) entry which is preliminary data.</text>
</comment>
<dbReference type="CDD" id="cd12828">
    <property type="entry name" value="TmCorA-like_1"/>
    <property type="match status" value="1"/>
</dbReference>
<dbReference type="NCBIfam" id="TIGR00383">
    <property type="entry name" value="corA"/>
    <property type="match status" value="1"/>
</dbReference>
<dbReference type="PANTHER" id="PTHR46494:SF1">
    <property type="entry name" value="CORA FAMILY METAL ION TRANSPORTER (EUROFUNG)"/>
    <property type="match status" value="1"/>
</dbReference>
<evidence type="ECO:0000256" key="6">
    <source>
        <dbReference type="ARBA" id="ARBA00022989"/>
    </source>
</evidence>
<evidence type="ECO:0000256" key="8">
    <source>
        <dbReference type="RuleBase" id="RU362010"/>
    </source>
</evidence>
<keyword evidence="4 8" id="KW-1003">Cell membrane</keyword>
<gene>
    <name evidence="8 9" type="primary">corA</name>
    <name evidence="9" type="ORF">NB063_27395</name>
</gene>
<evidence type="ECO:0000256" key="2">
    <source>
        <dbReference type="ARBA" id="ARBA00009765"/>
    </source>
</evidence>
<dbReference type="EMBL" id="JAMQBK010000083">
    <property type="protein sequence ID" value="MCM2374360.1"/>
    <property type="molecule type" value="Genomic_DNA"/>
</dbReference>
<evidence type="ECO:0000313" key="9">
    <source>
        <dbReference type="EMBL" id="MCM2374360.1"/>
    </source>
</evidence>
<keyword evidence="7 8" id="KW-0472">Membrane</keyword>
<evidence type="ECO:0000256" key="7">
    <source>
        <dbReference type="ARBA" id="ARBA00023136"/>
    </source>
</evidence>
<evidence type="ECO:0000256" key="1">
    <source>
        <dbReference type="ARBA" id="ARBA00004651"/>
    </source>
</evidence>
<proteinExistence type="inferred from homology"/>
<sequence>MLLSRRRRRALNTVGKVPGSIVAQKGSVKGQIRVIHYDAKGHTDQKFETVSELNQFVPKKKSAQADAAAHESAEYVPIERPDHVTWINVDGVGDAKMLKELSRMFGIHPLAMEDVANVHQHAKTDIYGDMLFLVVRMPTGDDGFETEQVSIFLIDGLVITIQEHPGDCLEPVRHRIANKLGRIRRRKADYLAYAIMDAIIDGYFPLVEKFAERLDEAGVMLESGGNRQLPLHLHSIRGELLLIRKVMNQHRIAIMNVLREEGELISPDTALYFRDCQDHVQQIIEAADTDRETCGEVRELYFAMLGEKNNDVMKVLTIIATIFIPMSFVAGIYGMNFDPKASELNMPELHWAFGYPFALGLMALMAGGLLAFLYRKGWLS</sequence>
<evidence type="ECO:0000256" key="3">
    <source>
        <dbReference type="ARBA" id="ARBA00022448"/>
    </source>
</evidence>
<organism evidence="9 10">
    <name type="scientific">Aporhodopirellula aestuarii</name>
    <dbReference type="NCBI Taxonomy" id="2950107"/>
    <lineage>
        <taxon>Bacteria</taxon>
        <taxon>Pseudomonadati</taxon>
        <taxon>Planctomycetota</taxon>
        <taxon>Planctomycetia</taxon>
        <taxon>Pirellulales</taxon>
        <taxon>Pirellulaceae</taxon>
        <taxon>Aporhodopirellula</taxon>
    </lineage>
</organism>
<comment type="subcellular location">
    <subcellularLocation>
        <location evidence="1">Cell membrane</location>
        <topology evidence="1">Multi-pass membrane protein</topology>
    </subcellularLocation>
    <subcellularLocation>
        <location evidence="8">Membrane</location>
        <topology evidence="8">Multi-pass membrane protein</topology>
    </subcellularLocation>
</comment>
<reference evidence="9 10" key="1">
    <citation type="journal article" date="2022" name="Syst. Appl. Microbiol.">
        <title>Rhodopirellula aestuarii sp. nov., a novel member of the genus Rhodopirellula isolated from brackish sediments collected in the Tagus River estuary, Portugal.</title>
        <authorList>
            <person name="Vitorino I.R."/>
            <person name="Klimek D."/>
            <person name="Calusinska M."/>
            <person name="Lobo-da-Cunha A."/>
            <person name="Vasconcelos V."/>
            <person name="Lage O.M."/>
        </authorList>
    </citation>
    <scope>NUCLEOTIDE SEQUENCE [LARGE SCALE GENOMIC DNA]</scope>
    <source>
        <strain evidence="9 10">ICT_H3.1</strain>
    </source>
</reference>
<dbReference type="InterPro" id="IPR045863">
    <property type="entry name" value="CorA_TM1_TM2"/>
</dbReference>
<keyword evidence="8" id="KW-0406">Ion transport</keyword>
<dbReference type="InterPro" id="IPR002523">
    <property type="entry name" value="MgTranspt_CorA/ZnTranspt_ZntB"/>
</dbReference>
<dbReference type="Proteomes" id="UP001202961">
    <property type="component" value="Unassembled WGS sequence"/>
</dbReference>
<accession>A0ABT0UC61</accession>